<dbReference type="PROSITE" id="PS00108">
    <property type="entry name" value="PROTEIN_KINASE_ST"/>
    <property type="match status" value="1"/>
</dbReference>
<feature type="domain" description="Protein kinase" evidence="5">
    <location>
        <begin position="22"/>
        <end position="359"/>
    </location>
</feature>
<dbReference type="EC" id="2.7.11.1" evidence="1"/>
<dbReference type="InterPro" id="IPR000719">
    <property type="entry name" value="Prot_kinase_dom"/>
</dbReference>
<evidence type="ECO:0000256" key="1">
    <source>
        <dbReference type="ARBA" id="ARBA00012513"/>
    </source>
</evidence>
<dbReference type="InterPro" id="IPR050235">
    <property type="entry name" value="CK1_Ser-Thr_kinase"/>
</dbReference>
<protein>
    <recommendedName>
        <fullName evidence="1">non-specific serine/threonine protein kinase</fullName>
        <ecNumber evidence="1">2.7.11.1</ecNumber>
    </recommendedName>
</protein>
<reference evidence="7" key="1">
    <citation type="submission" date="2017-02" db="UniProtKB">
        <authorList>
            <consortium name="WormBaseParasite"/>
        </authorList>
    </citation>
    <scope>IDENTIFICATION</scope>
</reference>
<accession>A0A0N5C632</accession>
<dbReference type="SUPFAM" id="SSF56112">
    <property type="entry name" value="Protein kinase-like (PK-like)"/>
    <property type="match status" value="1"/>
</dbReference>
<sequence>MRHFNQKPLVLPHTIRTNNSLIVLNELIGQGGFSNVYRGVKVLNTGSNICAIKIGQNLSHEQDVMNSLLTKSELDKFFPDGYCPLPQVVDTGYDVLNSFFFITMNEYPMSLNDYMINYLQNGRMDLHDVNDVTKNILDGLYFLSKRGVIHQDIKSKNIMLKEKDNLNCCVLIDYGTAQLVDFTGKKDEVNGKIMEESIYITPMYSAISIHEGSKKSFKDDLQAFFFNTYEWLTGELPWVKCEQNYAEIYRMKKEFYYNFSEDNNLSFKDNNFLLLLVNTIRNLKLDEIPDYMNLKLTLNDITLSRIEENKMECSTDPLDKNETGFYTLDVTQYFDVVSKMEKISLDDKITLKTLKNPLDVSNVIRKTRAVGLLMHFEKMRVRGFVYAYRTCWSTGTTGSENLDNYARKRLNYQISPLQSLLRGLVSLIKMFGDKNEKEMTIVIVEPVLFSFLKSLHDDKITGRGKNLVDSLKNVLRDYRNVIENVDKLRIIFAEVNGYVKTIQDTRELAENAIQYFEEAK</sequence>
<evidence type="ECO:0000256" key="2">
    <source>
        <dbReference type="ARBA" id="ARBA00022741"/>
    </source>
</evidence>
<dbReference type="PROSITE" id="PS00107">
    <property type="entry name" value="PROTEIN_KINASE_ATP"/>
    <property type="match status" value="1"/>
</dbReference>
<keyword evidence="3 4" id="KW-0067">ATP-binding</keyword>
<evidence type="ECO:0000313" key="6">
    <source>
        <dbReference type="Proteomes" id="UP000046392"/>
    </source>
</evidence>
<evidence type="ECO:0000256" key="3">
    <source>
        <dbReference type="ARBA" id="ARBA00022840"/>
    </source>
</evidence>
<dbReference type="InterPro" id="IPR008271">
    <property type="entry name" value="Ser/Thr_kinase_AS"/>
</dbReference>
<evidence type="ECO:0000256" key="4">
    <source>
        <dbReference type="PROSITE-ProRule" id="PRU10141"/>
    </source>
</evidence>
<dbReference type="Proteomes" id="UP000046392">
    <property type="component" value="Unplaced"/>
</dbReference>
<dbReference type="Gene3D" id="1.10.510.10">
    <property type="entry name" value="Transferase(Phosphotransferase) domain 1"/>
    <property type="match status" value="1"/>
</dbReference>
<dbReference type="GO" id="GO:0005524">
    <property type="term" value="F:ATP binding"/>
    <property type="evidence" value="ECO:0007669"/>
    <property type="project" value="UniProtKB-UniRule"/>
</dbReference>
<organism evidence="6 7">
    <name type="scientific">Strongyloides papillosus</name>
    <name type="common">Intestinal threadworm</name>
    <dbReference type="NCBI Taxonomy" id="174720"/>
    <lineage>
        <taxon>Eukaryota</taxon>
        <taxon>Metazoa</taxon>
        <taxon>Ecdysozoa</taxon>
        <taxon>Nematoda</taxon>
        <taxon>Chromadorea</taxon>
        <taxon>Rhabditida</taxon>
        <taxon>Tylenchina</taxon>
        <taxon>Panagrolaimomorpha</taxon>
        <taxon>Strongyloidoidea</taxon>
        <taxon>Strongyloididae</taxon>
        <taxon>Strongyloides</taxon>
    </lineage>
</organism>
<dbReference type="WBParaSite" id="SPAL_0001340700.1">
    <property type="protein sequence ID" value="SPAL_0001340700.1"/>
    <property type="gene ID" value="SPAL_0001340700"/>
</dbReference>
<keyword evidence="2 4" id="KW-0547">Nucleotide-binding</keyword>
<dbReference type="STRING" id="174720.A0A0N5C632"/>
<dbReference type="PROSITE" id="PS50011">
    <property type="entry name" value="PROTEIN_KINASE_DOM"/>
    <property type="match status" value="1"/>
</dbReference>
<name>A0A0N5C632_STREA</name>
<dbReference type="InterPro" id="IPR011009">
    <property type="entry name" value="Kinase-like_dom_sf"/>
</dbReference>
<feature type="binding site" evidence="4">
    <location>
        <position position="53"/>
    </location>
    <ligand>
        <name>ATP</name>
        <dbReference type="ChEBI" id="CHEBI:30616"/>
    </ligand>
</feature>
<dbReference type="Pfam" id="PF00069">
    <property type="entry name" value="Pkinase"/>
    <property type="match status" value="1"/>
</dbReference>
<proteinExistence type="predicted"/>
<evidence type="ECO:0000313" key="7">
    <source>
        <dbReference type="WBParaSite" id="SPAL_0001340700.1"/>
    </source>
</evidence>
<dbReference type="PANTHER" id="PTHR11909">
    <property type="entry name" value="CASEIN KINASE-RELATED"/>
    <property type="match status" value="1"/>
</dbReference>
<dbReference type="AlphaFoldDB" id="A0A0N5C632"/>
<keyword evidence="6" id="KW-1185">Reference proteome</keyword>
<evidence type="ECO:0000259" key="5">
    <source>
        <dbReference type="PROSITE" id="PS50011"/>
    </source>
</evidence>
<dbReference type="GO" id="GO:0004674">
    <property type="term" value="F:protein serine/threonine kinase activity"/>
    <property type="evidence" value="ECO:0007669"/>
    <property type="project" value="UniProtKB-EC"/>
</dbReference>
<dbReference type="InterPro" id="IPR017441">
    <property type="entry name" value="Protein_kinase_ATP_BS"/>
</dbReference>
<dbReference type="SMART" id="SM00220">
    <property type="entry name" value="S_TKc"/>
    <property type="match status" value="1"/>
</dbReference>